<proteinExistence type="predicted"/>
<dbReference type="Proteomes" id="UP000012313">
    <property type="component" value="Unassembled WGS sequence"/>
</dbReference>
<accession>N1WG00</accession>
<dbReference type="EMBL" id="AOHC02000055">
    <property type="protein sequence ID" value="EMY76059.1"/>
    <property type="molecule type" value="Genomic_DNA"/>
</dbReference>
<comment type="caution">
    <text evidence="1">The sequence shown here is derived from an EMBL/GenBank/DDBJ whole genome shotgun (WGS) entry which is preliminary data.</text>
</comment>
<sequence length="62" mass="7441">MWNRAHLAIQCFHAENRINSQNPKRKTREVPTETCQSFTVLNRFFTENLRKSRPTPNELLIR</sequence>
<organism evidence="1 2">
    <name type="scientific">Leptospira weilii serovar Ranarum str. ICFT</name>
    <dbReference type="NCBI Taxonomy" id="1218598"/>
    <lineage>
        <taxon>Bacteria</taxon>
        <taxon>Pseudomonadati</taxon>
        <taxon>Spirochaetota</taxon>
        <taxon>Spirochaetia</taxon>
        <taxon>Leptospirales</taxon>
        <taxon>Leptospiraceae</taxon>
        <taxon>Leptospira</taxon>
    </lineage>
</organism>
<evidence type="ECO:0000313" key="1">
    <source>
        <dbReference type="EMBL" id="EMY76059.1"/>
    </source>
</evidence>
<reference evidence="1" key="1">
    <citation type="submission" date="2013-03" db="EMBL/GenBank/DDBJ databases">
        <authorList>
            <person name="Harkins D.M."/>
            <person name="Durkin A.S."/>
            <person name="Brinkac L.M."/>
            <person name="Haft D.H."/>
            <person name="Selengut J.D."/>
            <person name="Sanka R."/>
            <person name="DePew J."/>
            <person name="Purushe J."/>
            <person name="Hartskeerl R.A."/>
            <person name="Ahmed A."/>
            <person name="van der Linden H."/>
            <person name="Goris M.G.A."/>
            <person name="Vinetz J.M."/>
            <person name="Sutton G.G."/>
            <person name="Nierman W.C."/>
            <person name="Fouts D.E."/>
        </authorList>
    </citation>
    <scope>NUCLEOTIDE SEQUENCE [LARGE SCALE GENOMIC DNA]</scope>
    <source>
        <strain evidence="1">ICFT</strain>
    </source>
</reference>
<keyword evidence="2" id="KW-1185">Reference proteome</keyword>
<evidence type="ECO:0000313" key="2">
    <source>
        <dbReference type="Proteomes" id="UP000012313"/>
    </source>
</evidence>
<protein>
    <submittedName>
        <fullName evidence="1">Uncharacterized protein</fullName>
    </submittedName>
</protein>
<gene>
    <name evidence="1" type="ORF">LEP1GSC060_1919</name>
</gene>
<dbReference type="AlphaFoldDB" id="N1WG00"/>
<name>N1WG00_9LEPT</name>